<dbReference type="InterPro" id="IPR052523">
    <property type="entry name" value="Trichothecene_AcTrans"/>
</dbReference>
<dbReference type="Proteomes" id="UP000076976">
    <property type="component" value="Unassembled WGS sequence"/>
</dbReference>
<dbReference type="SUPFAM" id="SSF55729">
    <property type="entry name" value="Acyl-CoA N-acyltransferases (Nat)"/>
    <property type="match status" value="1"/>
</dbReference>
<keyword evidence="2" id="KW-0808">Transferase</keyword>
<comment type="caution">
    <text evidence="2">The sequence shown here is derived from an EMBL/GenBank/DDBJ whole genome shotgun (WGS) entry which is preliminary data.</text>
</comment>
<dbReference type="AlphaFoldDB" id="A0A176QBA2"/>
<evidence type="ECO:0000313" key="3">
    <source>
        <dbReference type="Proteomes" id="UP000076976"/>
    </source>
</evidence>
<dbReference type="GO" id="GO:0016747">
    <property type="term" value="F:acyltransferase activity, transferring groups other than amino-acyl groups"/>
    <property type="evidence" value="ECO:0007669"/>
    <property type="project" value="InterPro"/>
</dbReference>
<dbReference type="Pfam" id="PF00583">
    <property type="entry name" value="Acetyltransf_1"/>
    <property type="match status" value="1"/>
</dbReference>
<proteinExistence type="predicted"/>
<dbReference type="RefSeq" id="WP_068275520.1">
    <property type="nucleotide sequence ID" value="NZ_LQZG01000003.1"/>
</dbReference>
<reference evidence="2 3" key="1">
    <citation type="submission" date="2016-01" db="EMBL/GenBank/DDBJ databases">
        <title>Janibacter melonis strain CD11_4 genome sequencing and assembly.</title>
        <authorList>
            <person name="Nair G.R."/>
            <person name="Kaur G."/>
            <person name="Chander A.M."/>
            <person name="Mayilraj S."/>
        </authorList>
    </citation>
    <scope>NUCLEOTIDE SEQUENCE [LARGE SCALE GENOMIC DNA]</scope>
    <source>
        <strain evidence="2 3">CD11-4</strain>
    </source>
</reference>
<organism evidence="2 3">
    <name type="scientific">Janibacter melonis</name>
    <dbReference type="NCBI Taxonomy" id="262209"/>
    <lineage>
        <taxon>Bacteria</taxon>
        <taxon>Bacillati</taxon>
        <taxon>Actinomycetota</taxon>
        <taxon>Actinomycetes</taxon>
        <taxon>Micrococcales</taxon>
        <taxon>Intrasporangiaceae</taxon>
        <taxon>Janibacter</taxon>
    </lineage>
</organism>
<protein>
    <submittedName>
        <fullName evidence="2">GCN5 family acetyltransferase</fullName>
    </submittedName>
</protein>
<dbReference type="InterPro" id="IPR016181">
    <property type="entry name" value="Acyl_CoA_acyltransferase"/>
</dbReference>
<dbReference type="PANTHER" id="PTHR42791">
    <property type="entry name" value="GNAT FAMILY ACETYLTRANSFERASE"/>
    <property type="match status" value="1"/>
</dbReference>
<feature type="domain" description="N-acetyltransferase" evidence="1">
    <location>
        <begin position="3"/>
        <end position="187"/>
    </location>
</feature>
<sequence length="201" mass="21310">MSHDVRPATPVDLPEAALTLVRAFEHYPWTRWSIPADDHLARLEELQLLYLAHALRHGVVLVDDEVHGVGAFLPPGAPDPDDATQARVAELMDDRLPVVMSADLPARPAGAWDLATLGVRPGSAGRGLGSAVIAEGLRRVDGMLSSIALETSDARNVRLYERHGFVVTGSTEIPDGPVVWSMCREATSPAGTVTGSGPTAG</sequence>
<gene>
    <name evidence="2" type="ORF">AWH69_11295</name>
</gene>
<evidence type="ECO:0000259" key="1">
    <source>
        <dbReference type="PROSITE" id="PS51186"/>
    </source>
</evidence>
<keyword evidence="3" id="KW-1185">Reference proteome</keyword>
<dbReference type="EMBL" id="LQZG01000003">
    <property type="protein sequence ID" value="OAB86969.1"/>
    <property type="molecule type" value="Genomic_DNA"/>
</dbReference>
<accession>A0A176QBA2</accession>
<dbReference type="InterPro" id="IPR000182">
    <property type="entry name" value="GNAT_dom"/>
</dbReference>
<dbReference type="PANTHER" id="PTHR42791:SF1">
    <property type="entry name" value="N-ACETYLTRANSFERASE DOMAIN-CONTAINING PROTEIN"/>
    <property type="match status" value="1"/>
</dbReference>
<dbReference type="PROSITE" id="PS51186">
    <property type="entry name" value="GNAT"/>
    <property type="match status" value="1"/>
</dbReference>
<evidence type="ECO:0000313" key="2">
    <source>
        <dbReference type="EMBL" id="OAB86969.1"/>
    </source>
</evidence>
<dbReference type="Gene3D" id="3.40.630.30">
    <property type="match status" value="1"/>
</dbReference>
<name>A0A176QBA2_9MICO</name>